<dbReference type="OrthoDB" id="7860491at2759"/>
<dbReference type="AlphaFoldDB" id="A0A0J9UNK4"/>
<gene>
    <name evidence="1" type="primary">Dsim\GD29211</name>
    <name evidence="1" type="ORF">Dsimw501_GD29211</name>
</gene>
<reference evidence="1" key="1">
    <citation type="journal article" date="2013" name="Genome Res.">
        <title>A second-generation assembly of the Drosophila simulans genome provides new insights into patterns of lineage-specific divergence.</title>
        <authorList>
            <person name="Hu T.T."/>
            <person name="Eisen M.B."/>
            <person name="Thornton K.R."/>
            <person name="Andolfatto P."/>
        </authorList>
    </citation>
    <scope>NUCLEOTIDE SEQUENCE [LARGE SCALE GENOMIC DNA]</scope>
    <source>
        <strain evidence="1">W501</strain>
    </source>
</reference>
<reference evidence="1" key="3">
    <citation type="submission" date="2015-04" db="EMBL/GenBank/DDBJ databases">
        <authorList>
            <consortium name="FlyBase"/>
        </authorList>
    </citation>
    <scope>NUCLEOTIDE SEQUENCE</scope>
    <source>
        <strain evidence="1">W501</strain>
    </source>
</reference>
<reference evidence="1" key="2">
    <citation type="submission" date="2014-06" db="EMBL/GenBank/DDBJ databases">
        <authorList>
            <person name="Hu T."/>
            <person name="Eisen M.B."/>
            <person name="Thornton K.R."/>
            <person name="Andolfatto P."/>
        </authorList>
    </citation>
    <scope>NUCLEOTIDE SEQUENCE</scope>
    <source>
        <strain evidence="1">W501</strain>
    </source>
</reference>
<dbReference type="Bgee" id="FBgn0270501">
    <property type="expression patterns" value="Expressed in male reproductive system and 2 other cell types or tissues"/>
</dbReference>
<dbReference type="Proteomes" id="UP000035880">
    <property type="component" value="Chromosome 3L"/>
</dbReference>
<evidence type="ECO:0000313" key="1">
    <source>
        <dbReference type="EMBL" id="KMZ00361.1"/>
    </source>
</evidence>
<protein>
    <submittedName>
        <fullName evidence="1">Uncharacterized protein, isoform B</fullName>
    </submittedName>
</protein>
<sequence length="126" mass="14916">MHFFRIENKHVWDGENQRNHKARQVKCVSRNIINFPFCRQQPRKAARQETYSWPFCLQTKTIRMPSSMMSVMMITLHSLSLSWIFNWPSPLSAPFAGFPSVYSSDICWPRCQWGELQDRCPTIMDS</sequence>
<dbReference type="EMBL" id="CM002912">
    <property type="protein sequence ID" value="KMZ00361.1"/>
    <property type="molecule type" value="Genomic_DNA"/>
</dbReference>
<accession>A0A0J9UNK4</accession>
<proteinExistence type="predicted"/>
<name>A0A0J9UNK4_DROSI</name>
<organism evidence="1">
    <name type="scientific">Drosophila simulans</name>
    <name type="common">Fruit fly</name>
    <dbReference type="NCBI Taxonomy" id="7240"/>
    <lineage>
        <taxon>Eukaryota</taxon>
        <taxon>Metazoa</taxon>
        <taxon>Ecdysozoa</taxon>
        <taxon>Arthropoda</taxon>
        <taxon>Hexapoda</taxon>
        <taxon>Insecta</taxon>
        <taxon>Pterygota</taxon>
        <taxon>Neoptera</taxon>
        <taxon>Endopterygota</taxon>
        <taxon>Diptera</taxon>
        <taxon>Brachycera</taxon>
        <taxon>Muscomorpha</taxon>
        <taxon>Ephydroidea</taxon>
        <taxon>Drosophilidae</taxon>
        <taxon>Drosophila</taxon>
        <taxon>Sophophora</taxon>
    </lineage>
</organism>